<dbReference type="GO" id="GO:0005506">
    <property type="term" value="F:iron ion binding"/>
    <property type="evidence" value="ECO:0007669"/>
    <property type="project" value="InterPro"/>
</dbReference>
<protein>
    <submittedName>
        <fullName evidence="8">Aromatic ring-hydroxylating dioxygenase subunit alpha</fullName>
    </submittedName>
</protein>
<evidence type="ECO:0000256" key="1">
    <source>
        <dbReference type="ARBA" id="ARBA00001962"/>
    </source>
</evidence>
<keyword evidence="6" id="KW-0411">Iron-sulfur</keyword>
<evidence type="ECO:0000313" key="8">
    <source>
        <dbReference type="EMBL" id="MBC2667923.1"/>
    </source>
</evidence>
<accession>A0A7X1FVT9</accession>
<keyword evidence="2" id="KW-0001">2Fe-2S</keyword>
<dbReference type="AlphaFoldDB" id="A0A7X1FVT9"/>
<keyword evidence="8" id="KW-0223">Dioxygenase</keyword>
<dbReference type="Pfam" id="PF00848">
    <property type="entry name" value="Ring_hydroxyl_A"/>
    <property type="match status" value="1"/>
</dbReference>
<dbReference type="InterPro" id="IPR015879">
    <property type="entry name" value="Ring_hydroxy_dOase_asu_C_dom"/>
</dbReference>
<dbReference type="CDD" id="cd00680">
    <property type="entry name" value="RHO_alpha_C"/>
    <property type="match status" value="1"/>
</dbReference>
<comment type="caution">
    <text evidence="8">The sequence shown here is derived from an EMBL/GenBank/DDBJ whole genome shotgun (WGS) entry which is preliminary data.</text>
</comment>
<dbReference type="EMBL" id="JACLAX010000001">
    <property type="protein sequence ID" value="MBC2667923.1"/>
    <property type="molecule type" value="Genomic_DNA"/>
</dbReference>
<dbReference type="GO" id="GO:0051213">
    <property type="term" value="F:dioxygenase activity"/>
    <property type="evidence" value="ECO:0007669"/>
    <property type="project" value="UniProtKB-KW"/>
</dbReference>
<dbReference type="SUPFAM" id="SSF55961">
    <property type="entry name" value="Bet v1-like"/>
    <property type="match status" value="1"/>
</dbReference>
<dbReference type="PRINTS" id="PR00090">
    <property type="entry name" value="RNGDIOXGNASE"/>
</dbReference>
<dbReference type="InterPro" id="IPR017941">
    <property type="entry name" value="Rieske_2Fe-2S"/>
</dbReference>
<organism evidence="8 9">
    <name type="scientific">Novosphingobium piscinae</name>
    <dbReference type="NCBI Taxonomy" id="1507448"/>
    <lineage>
        <taxon>Bacteria</taxon>
        <taxon>Pseudomonadati</taxon>
        <taxon>Pseudomonadota</taxon>
        <taxon>Alphaproteobacteria</taxon>
        <taxon>Sphingomonadales</taxon>
        <taxon>Sphingomonadaceae</taxon>
        <taxon>Novosphingobium</taxon>
    </lineage>
</organism>
<dbReference type="PANTHER" id="PTHR43756:SF5">
    <property type="entry name" value="CHOLINE MONOOXYGENASE, CHLOROPLASTIC"/>
    <property type="match status" value="1"/>
</dbReference>
<dbReference type="PANTHER" id="PTHR43756">
    <property type="entry name" value="CHOLINE MONOOXYGENASE, CHLOROPLASTIC"/>
    <property type="match status" value="1"/>
</dbReference>
<dbReference type="Gene3D" id="2.102.10.10">
    <property type="entry name" value="Rieske [2Fe-2S] iron-sulphur domain"/>
    <property type="match status" value="1"/>
</dbReference>
<dbReference type="SUPFAM" id="SSF50022">
    <property type="entry name" value="ISP domain"/>
    <property type="match status" value="1"/>
</dbReference>
<dbReference type="Proteomes" id="UP000551327">
    <property type="component" value="Unassembled WGS sequence"/>
</dbReference>
<keyword evidence="9" id="KW-1185">Reference proteome</keyword>
<dbReference type="InterPro" id="IPR036922">
    <property type="entry name" value="Rieske_2Fe-2S_sf"/>
</dbReference>
<evidence type="ECO:0000256" key="4">
    <source>
        <dbReference type="ARBA" id="ARBA00023002"/>
    </source>
</evidence>
<evidence type="ECO:0000256" key="2">
    <source>
        <dbReference type="ARBA" id="ARBA00022714"/>
    </source>
</evidence>
<proteinExistence type="predicted"/>
<evidence type="ECO:0000313" key="9">
    <source>
        <dbReference type="Proteomes" id="UP000551327"/>
    </source>
</evidence>
<keyword evidence="3" id="KW-0479">Metal-binding</keyword>
<evidence type="ECO:0000256" key="6">
    <source>
        <dbReference type="ARBA" id="ARBA00023014"/>
    </source>
</evidence>
<sequence>MLDLAAERGHERDLARMDWERDRTAPPEGFPALPTIPAARYVDPAFLSLEREGMWDKAWLYAGHTDQLPEPGSWFLTRNTGTPIVVCRTLAGEIKAFYNTCKHRGAPLVKEEAGTARGFVCGYHGWSYTLDGKLTAVRDRRDFPEFDMACHSLSAVRCERLGSLIFLNRDPDAQPLIEHIGPMAAHLEELQLETLRLVDSRSYEVDCNVKVLLDAFLEVYHLKSIHENTVDRFLDHRAMIVTLWPNGHSRMVTPNRRPDWVDPGTKGMPEIPTVSAFTATNNISYHIYPNFVMPPAPTGIPLLQFWPLGTRRTRVVSSWVAPDHDPANPHPLWETRIKNWERILYEDLQFAPQIQESVEGPGFAGMSLNYQERRIYHWHEELDRRIGIERVPEAARVAPVLAPFVAHD</sequence>
<gene>
    <name evidence="8" type="ORF">H7F53_02035</name>
</gene>
<keyword evidence="4" id="KW-0560">Oxidoreductase</keyword>
<evidence type="ECO:0000259" key="7">
    <source>
        <dbReference type="PROSITE" id="PS51296"/>
    </source>
</evidence>
<dbReference type="Pfam" id="PF00355">
    <property type="entry name" value="Rieske"/>
    <property type="match status" value="1"/>
</dbReference>
<evidence type="ECO:0000256" key="5">
    <source>
        <dbReference type="ARBA" id="ARBA00023004"/>
    </source>
</evidence>
<dbReference type="RefSeq" id="WP_185677780.1">
    <property type="nucleotide sequence ID" value="NZ_JACLAX010000001.1"/>
</dbReference>
<evidence type="ECO:0000256" key="3">
    <source>
        <dbReference type="ARBA" id="ARBA00022723"/>
    </source>
</evidence>
<dbReference type="PROSITE" id="PS51296">
    <property type="entry name" value="RIESKE"/>
    <property type="match status" value="1"/>
</dbReference>
<dbReference type="CDD" id="cd03469">
    <property type="entry name" value="Rieske_RO_Alpha_N"/>
    <property type="match status" value="1"/>
</dbReference>
<dbReference type="InterPro" id="IPR001663">
    <property type="entry name" value="Rng_hydr_dOase-A"/>
</dbReference>
<dbReference type="Gene3D" id="3.90.380.10">
    <property type="entry name" value="Naphthalene 1,2-dioxygenase Alpha Subunit, Chain A, domain 1"/>
    <property type="match status" value="1"/>
</dbReference>
<comment type="cofactor">
    <cofactor evidence="1">
        <name>Fe cation</name>
        <dbReference type="ChEBI" id="CHEBI:24875"/>
    </cofactor>
</comment>
<name>A0A7X1FVT9_9SPHN</name>
<reference evidence="8 9" key="1">
    <citation type="submission" date="2020-08" db="EMBL/GenBank/DDBJ databases">
        <title>The genome sequence of type strain Novosphingobium piscinae KCTC 42194.</title>
        <authorList>
            <person name="Liu Y."/>
        </authorList>
    </citation>
    <scope>NUCLEOTIDE SEQUENCE [LARGE SCALE GENOMIC DNA]</scope>
    <source>
        <strain evidence="8 9">KCTC 42194</strain>
    </source>
</reference>
<keyword evidence="5" id="KW-0408">Iron</keyword>
<dbReference type="GO" id="GO:0051537">
    <property type="term" value="F:2 iron, 2 sulfur cluster binding"/>
    <property type="evidence" value="ECO:0007669"/>
    <property type="project" value="UniProtKB-KW"/>
</dbReference>
<feature type="domain" description="Rieske" evidence="7">
    <location>
        <begin position="59"/>
        <end position="167"/>
    </location>
</feature>